<feature type="domain" description="F-box" evidence="1">
    <location>
        <begin position="32"/>
        <end position="86"/>
    </location>
</feature>
<dbReference type="Gene3D" id="1.20.1280.50">
    <property type="match status" value="1"/>
</dbReference>
<proteinExistence type="predicted"/>
<comment type="caution">
    <text evidence="2">The sequence shown here is derived from an EMBL/GenBank/DDBJ whole genome shotgun (WGS) entry which is preliminary data.</text>
</comment>
<evidence type="ECO:0000259" key="1">
    <source>
        <dbReference type="Pfam" id="PF12937"/>
    </source>
</evidence>
<evidence type="ECO:0000313" key="2">
    <source>
        <dbReference type="EMBL" id="KAJ7045860.1"/>
    </source>
</evidence>
<accession>A0AAD6XF13</accession>
<name>A0AAD6XF13_9AGAR</name>
<dbReference type="EMBL" id="JARJCM010000004">
    <property type="protein sequence ID" value="KAJ7045860.1"/>
    <property type="molecule type" value="Genomic_DNA"/>
</dbReference>
<dbReference type="InterPro" id="IPR001810">
    <property type="entry name" value="F-box_dom"/>
</dbReference>
<evidence type="ECO:0000313" key="3">
    <source>
        <dbReference type="Proteomes" id="UP001218188"/>
    </source>
</evidence>
<reference evidence="2" key="1">
    <citation type="submission" date="2023-03" db="EMBL/GenBank/DDBJ databases">
        <title>Massive genome expansion in bonnet fungi (Mycena s.s.) driven by repeated elements and novel gene families across ecological guilds.</title>
        <authorList>
            <consortium name="Lawrence Berkeley National Laboratory"/>
            <person name="Harder C.B."/>
            <person name="Miyauchi S."/>
            <person name="Viragh M."/>
            <person name="Kuo A."/>
            <person name="Thoen E."/>
            <person name="Andreopoulos B."/>
            <person name="Lu D."/>
            <person name="Skrede I."/>
            <person name="Drula E."/>
            <person name="Henrissat B."/>
            <person name="Morin E."/>
            <person name="Kohler A."/>
            <person name="Barry K."/>
            <person name="LaButti K."/>
            <person name="Morin E."/>
            <person name="Salamov A."/>
            <person name="Lipzen A."/>
            <person name="Mereny Z."/>
            <person name="Hegedus B."/>
            <person name="Baldrian P."/>
            <person name="Stursova M."/>
            <person name="Weitz H."/>
            <person name="Taylor A."/>
            <person name="Grigoriev I.V."/>
            <person name="Nagy L.G."/>
            <person name="Martin F."/>
            <person name="Kauserud H."/>
        </authorList>
    </citation>
    <scope>NUCLEOTIDE SEQUENCE</scope>
    <source>
        <strain evidence="2">CBHHK200</strain>
    </source>
</reference>
<dbReference type="Proteomes" id="UP001218188">
    <property type="component" value="Unassembled WGS sequence"/>
</dbReference>
<dbReference type="SUPFAM" id="SSF81383">
    <property type="entry name" value="F-box domain"/>
    <property type="match status" value="1"/>
</dbReference>
<sequence>MPHRREPRALVETPGHRRKRLEASKLNAVAAISALPPEILSHIFLFCVYANCAEGTTLDWLAITRVTQRWRQIAMSCPELWANIIFRRKLLPIMLARAKMVPLVMRVFLEPDKPYQPQYILTNISKVGELSVSGSEETLETFFPEYVGKTCAPRLRSLSVKNTSSREAFWLDAMVFHASERSETHPSRQLHLEKCAIPWNSPWYCNLTDLYLANLHNTQGPTITTLFSIIVASPLLQNLTLINTHTQHVDHWECFFPITLPHLVTLHISEPISVCVQLLITLTLPSIVTKDICCSPRLKKEDAWLIPSLVSHHDLSGMDLIRIEAKDSLRVKAGGYRTKKTFDLEIDHGAPPTLLKSVLQSYSRTSFHSITSLHIDMPLLGAWGSVTPLDCPNVKTLSLNRTDCAILFTLLLERAFRCIGVSVGANIPSQLDQEGVCVQLFPKLECIVLQDINCGRFGQCSYHTADILRALLWARRAGRSPIRRVQLERCKNVSKQDLDHLAYLTDSFIWDGVGQNTKEEDGHLDLRSYSLNVFELLMRGAGLPSR</sequence>
<dbReference type="InterPro" id="IPR036047">
    <property type="entry name" value="F-box-like_dom_sf"/>
</dbReference>
<dbReference type="AlphaFoldDB" id="A0AAD6XF13"/>
<keyword evidence="3" id="KW-1185">Reference proteome</keyword>
<protein>
    <recommendedName>
        <fullName evidence="1">F-box domain-containing protein</fullName>
    </recommendedName>
</protein>
<organism evidence="2 3">
    <name type="scientific">Mycena alexandri</name>
    <dbReference type="NCBI Taxonomy" id="1745969"/>
    <lineage>
        <taxon>Eukaryota</taxon>
        <taxon>Fungi</taxon>
        <taxon>Dikarya</taxon>
        <taxon>Basidiomycota</taxon>
        <taxon>Agaricomycotina</taxon>
        <taxon>Agaricomycetes</taxon>
        <taxon>Agaricomycetidae</taxon>
        <taxon>Agaricales</taxon>
        <taxon>Marasmiineae</taxon>
        <taxon>Mycenaceae</taxon>
        <taxon>Mycena</taxon>
    </lineage>
</organism>
<dbReference type="Pfam" id="PF12937">
    <property type="entry name" value="F-box-like"/>
    <property type="match status" value="1"/>
</dbReference>
<gene>
    <name evidence="2" type="ORF">C8F04DRAFT_1227921</name>
</gene>